<keyword evidence="10" id="KW-0067">ATP-binding</keyword>
<dbReference type="InterPro" id="IPR011009">
    <property type="entry name" value="Kinase-like_dom_sf"/>
</dbReference>
<keyword evidence="10" id="KW-0547">Nucleotide-binding</keyword>
<gene>
    <name evidence="13" type="ORF">PENTCL1PPCAC_27848</name>
</gene>
<dbReference type="InterPro" id="IPR000719">
    <property type="entry name" value="Prot_kinase_dom"/>
</dbReference>
<dbReference type="PROSITE" id="PS50011">
    <property type="entry name" value="PROTEIN_KINASE_DOM"/>
    <property type="match status" value="1"/>
</dbReference>
<comment type="catalytic activity">
    <reaction evidence="9">
        <text>L-tyrosyl-[protein] + ATP = O-phospho-L-tyrosyl-[protein] + ADP + H(+)</text>
        <dbReference type="Rhea" id="RHEA:10596"/>
        <dbReference type="Rhea" id="RHEA-COMP:10136"/>
        <dbReference type="Rhea" id="RHEA-COMP:20101"/>
        <dbReference type="ChEBI" id="CHEBI:15378"/>
        <dbReference type="ChEBI" id="CHEBI:30616"/>
        <dbReference type="ChEBI" id="CHEBI:46858"/>
        <dbReference type="ChEBI" id="CHEBI:61978"/>
        <dbReference type="ChEBI" id="CHEBI:456216"/>
        <dbReference type="EC" id="2.7.10.1"/>
    </reaction>
</comment>
<feature type="domain" description="Protein kinase" evidence="12">
    <location>
        <begin position="47"/>
        <end position="324"/>
    </location>
</feature>
<proteinExistence type="predicted"/>
<dbReference type="GO" id="GO:0007169">
    <property type="term" value="P:cell surface receptor protein tyrosine kinase signaling pathway"/>
    <property type="evidence" value="ECO:0007669"/>
    <property type="project" value="TreeGrafter"/>
</dbReference>
<evidence type="ECO:0000256" key="6">
    <source>
        <dbReference type="ARBA" id="ARBA00023136"/>
    </source>
</evidence>
<dbReference type="InterPro" id="IPR008266">
    <property type="entry name" value="Tyr_kinase_AS"/>
</dbReference>
<dbReference type="PANTHER" id="PTHR24416">
    <property type="entry name" value="TYROSINE-PROTEIN KINASE RECEPTOR"/>
    <property type="match status" value="1"/>
</dbReference>
<dbReference type="InterPro" id="IPR050122">
    <property type="entry name" value="RTK"/>
</dbReference>
<dbReference type="CDD" id="cd00192">
    <property type="entry name" value="PTKc"/>
    <property type="match status" value="1"/>
</dbReference>
<keyword evidence="2" id="KW-0812">Transmembrane</keyword>
<name>A0AAV5UFE8_9BILA</name>
<keyword evidence="14" id="KW-1185">Reference proteome</keyword>
<reference evidence="13" key="1">
    <citation type="submission" date="2023-10" db="EMBL/GenBank/DDBJ databases">
        <title>Genome assembly of Pristionchus species.</title>
        <authorList>
            <person name="Yoshida K."/>
            <person name="Sommer R.J."/>
        </authorList>
    </citation>
    <scope>NUCLEOTIDE SEQUENCE</scope>
    <source>
        <strain evidence="13">RS0144</strain>
    </source>
</reference>
<evidence type="ECO:0000256" key="3">
    <source>
        <dbReference type="ARBA" id="ARBA00022729"/>
    </source>
</evidence>
<dbReference type="InterPro" id="IPR001245">
    <property type="entry name" value="Ser-Thr/Tyr_kinase_cat_dom"/>
</dbReference>
<dbReference type="InterPro" id="IPR020635">
    <property type="entry name" value="Tyr_kinase_cat_dom"/>
</dbReference>
<evidence type="ECO:0000256" key="1">
    <source>
        <dbReference type="ARBA" id="ARBA00004162"/>
    </source>
</evidence>
<dbReference type="PROSITE" id="PS00109">
    <property type="entry name" value="PROTEIN_KINASE_TYR"/>
    <property type="match status" value="1"/>
</dbReference>
<evidence type="ECO:0000313" key="13">
    <source>
        <dbReference type="EMBL" id="GMT05674.1"/>
    </source>
</evidence>
<evidence type="ECO:0000259" key="12">
    <source>
        <dbReference type="PROSITE" id="PS50011"/>
    </source>
</evidence>
<feature type="region of interest" description="Disordered" evidence="11">
    <location>
        <begin position="1"/>
        <end position="26"/>
    </location>
</feature>
<evidence type="ECO:0000256" key="9">
    <source>
        <dbReference type="ARBA" id="ARBA00051243"/>
    </source>
</evidence>
<dbReference type="SMART" id="SM00219">
    <property type="entry name" value="TyrKc"/>
    <property type="match status" value="1"/>
</dbReference>
<dbReference type="PRINTS" id="PR00109">
    <property type="entry name" value="TYRKINASE"/>
</dbReference>
<evidence type="ECO:0000256" key="10">
    <source>
        <dbReference type="PROSITE-ProRule" id="PRU10141"/>
    </source>
</evidence>
<comment type="subcellular location">
    <subcellularLocation>
        <location evidence="1">Cell membrane</location>
        <topology evidence="1">Single-pass membrane protein</topology>
    </subcellularLocation>
</comment>
<accession>A0AAV5UFE8</accession>
<feature type="binding site" evidence="10">
    <location>
        <position position="77"/>
    </location>
    <ligand>
        <name>ATP</name>
        <dbReference type="ChEBI" id="CHEBI:30616"/>
    </ligand>
</feature>
<evidence type="ECO:0000256" key="11">
    <source>
        <dbReference type="SAM" id="MobiDB-lite"/>
    </source>
</evidence>
<evidence type="ECO:0000256" key="7">
    <source>
        <dbReference type="ARBA" id="ARBA00023170"/>
    </source>
</evidence>
<evidence type="ECO:0000256" key="5">
    <source>
        <dbReference type="ARBA" id="ARBA00022989"/>
    </source>
</evidence>
<comment type="caution">
    <text evidence="13">The sequence shown here is derived from an EMBL/GenBank/DDBJ whole genome shotgun (WGS) entry which is preliminary data.</text>
</comment>
<dbReference type="InterPro" id="IPR017441">
    <property type="entry name" value="Protein_kinase_ATP_BS"/>
</dbReference>
<dbReference type="PROSITE" id="PS00107">
    <property type="entry name" value="PROTEIN_KINASE_ATP"/>
    <property type="match status" value="1"/>
</dbReference>
<keyword evidence="8" id="KW-0325">Glycoprotein</keyword>
<keyword evidence="5" id="KW-1133">Transmembrane helix</keyword>
<keyword evidence="7" id="KW-0675">Receptor</keyword>
<feature type="compositionally biased region" description="Polar residues" evidence="11">
    <location>
        <begin position="337"/>
        <end position="349"/>
    </location>
</feature>
<evidence type="ECO:0000313" key="14">
    <source>
        <dbReference type="Proteomes" id="UP001432027"/>
    </source>
</evidence>
<protein>
    <recommendedName>
        <fullName evidence="12">Protein kinase domain-containing protein</fullName>
    </recommendedName>
</protein>
<keyword evidence="6" id="KW-0472">Membrane</keyword>
<sequence length="355" mass="39661">QKYHMFKAGGRRRESEGTEETRLEERNSITSSNYAHALLPSLELGAIQMHEKIGQGAFGEVFRATLTSAGDLAVAVKVVKEVGEQEAKEAALLSRLNHENIVRLFGTSRDADRLLLVFEMMTLGDLRTYVADRRPRPGQYAQFPPALMEEEIVHVIRQIVLGMAYLSEMGVVHRDLAARNCLVSGESDRHLCIPSHRPPTTIKISDFGMSRRLYSHSEYYRMASSSSVALPVRWLPPEALATGVFNMNTDIWALGVTIWEVYSFGELPFADLTTQELLAVCMAGVRPPRPTASPKVMYDLMMRCWEKVPEERITPFQALRHDALRRPSDDMPPSSSVTESIGSAWTQASDAPLLG</sequence>
<dbReference type="GO" id="GO:0051897">
    <property type="term" value="P:positive regulation of phosphatidylinositol 3-kinase/protein kinase B signal transduction"/>
    <property type="evidence" value="ECO:0007669"/>
    <property type="project" value="TreeGrafter"/>
</dbReference>
<evidence type="ECO:0000256" key="8">
    <source>
        <dbReference type="ARBA" id="ARBA00023180"/>
    </source>
</evidence>
<dbReference type="GO" id="GO:0043235">
    <property type="term" value="C:receptor complex"/>
    <property type="evidence" value="ECO:0007669"/>
    <property type="project" value="TreeGrafter"/>
</dbReference>
<dbReference type="PANTHER" id="PTHR24416:SF349">
    <property type="entry name" value="TYROSINE-PROTEIN KINASE RYK"/>
    <property type="match status" value="1"/>
</dbReference>
<feature type="non-terminal residue" evidence="13">
    <location>
        <position position="1"/>
    </location>
</feature>
<dbReference type="SUPFAM" id="SSF56112">
    <property type="entry name" value="Protein kinase-like (PK-like)"/>
    <property type="match status" value="1"/>
</dbReference>
<evidence type="ECO:0000256" key="2">
    <source>
        <dbReference type="ARBA" id="ARBA00022692"/>
    </source>
</evidence>
<dbReference type="AlphaFoldDB" id="A0AAV5UFE8"/>
<dbReference type="Proteomes" id="UP001432027">
    <property type="component" value="Unassembled WGS sequence"/>
</dbReference>
<dbReference type="GO" id="GO:0005886">
    <property type="term" value="C:plasma membrane"/>
    <property type="evidence" value="ECO:0007669"/>
    <property type="project" value="UniProtKB-SubCell"/>
</dbReference>
<dbReference type="EMBL" id="BTSX01000006">
    <property type="protein sequence ID" value="GMT05674.1"/>
    <property type="molecule type" value="Genomic_DNA"/>
</dbReference>
<organism evidence="13 14">
    <name type="scientific">Pristionchus entomophagus</name>
    <dbReference type="NCBI Taxonomy" id="358040"/>
    <lineage>
        <taxon>Eukaryota</taxon>
        <taxon>Metazoa</taxon>
        <taxon>Ecdysozoa</taxon>
        <taxon>Nematoda</taxon>
        <taxon>Chromadorea</taxon>
        <taxon>Rhabditida</taxon>
        <taxon>Rhabditina</taxon>
        <taxon>Diplogasteromorpha</taxon>
        <taxon>Diplogasteroidea</taxon>
        <taxon>Neodiplogasteridae</taxon>
        <taxon>Pristionchus</taxon>
    </lineage>
</organism>
<feature type="compositionally biased region" description="Basic and acidic residues" evidence="11">
    <location>
        <begin position="11"/>
        <end position="26"/>
    </location>
</feature>
<keyword evidence="3" id="KW-0732">Signal</keyword>
<evidence type="ECO:0000256" key="4">
    <source>
        <dbReference type="ARBA" id="ARBA00022889"/>
    </source>
</evidence>
<dbReference type="Pfam" id="PF07714">
    <property type="entry name" value="PK_Tyr_Ser-Thr"/>
    <property type="match status" value="1"/>
</dbReference>
<feature type="region of interest" description="Disordered" evidence="11">
    <location>
        <begin position="324"/>
        <end position="355"/>
    </location>
</feature>
<dbReference type="Gene3D" id="1.10.510.10">
    <property type="entry name" value="Transferase(Phosphotransferase) domain 1"/>
    <property type="match status" value="1"/>
</dbReference>
<dbReference type="GO" id="GO:0010976">
    <property type="term" value="P:positive regulation of neuron projection development"/>
    <property type="evidence" value="ECO:0007669"/>
    <property type="project" value="TreeGrafter"/>
</dbReference>
<dbReference type="GO" id="GO:0004714">
    <property type="term" value="F:transmembrane receptor protein tyrosine kinase activity"/>
    <property type="evidence" value="ECO:0007669"/>
    <property type="project" value="UniProtKB-EC"/>
</dbReference>
<keyword evidence="4" id="KW-0130">Cell adhesion</keyword>
<dbReference type="GO" id="GO:0007155">
    <property type="term" value="P:cell adhesion"/>
    <property type="evidence" value="ECO:0007669"/>
    <property type="project" value="UniProtKB-KW"/>
</dbReference>
<dbReference type="GO" id="GO:0005524">
    <property type="term" value="F:ATP binding"/>
    <property type="evidence" value="ECO:0007669"/>
    <property type="project" value="UniProtKB-UniRule"/>
</dbReference>